<accession>A0A7S4LA88</accession>
<sequence>MGKFSKRLLLVLVVRSHDRHAAAWLLFHAKESPAGLPPPPCHPNVTRRFQIRIRTLLRENAECHAQIRLLGAKVFELSEALEAIGKGKQAGSGISSLELVSFPPLHLGLPHKFFQRPAGRWFTPSPQHPTKALRPVRFPPSPAELNLEPVAGRTRWAEPHEKKQRTAGEVGPVGSMREAWTNREERGNYSNRGRRRIAED</sequence>
<dbReference type="EMBL" id="HBKN01033699">
    <property type="protein sequence ID" value="CAE2319397.1"/>
    <property type="molecule type" value="Transcribed_RNA"/>
</dbReference>
<feature type="compositionally biased region" description="Basic and acidic residues" evidence="1">
    <location>
        <begin position="155"/>
        <end position="166"/>
    </location>
</feature>
<protein>
    <submittedName>
        <fullName evidence="2">Uncharacterized protein</fullName>
    </submittedName>
</protein>
<reference evidence="2" key="1">
    <citation type="submission" date="2021-01" db="EMBL/GenBank/DDBJ databases">
        <authorList>
            <person name="Corre E."/>
            <person name="Pelletier E."/>
            <person name="Niang G."/>
            <person name="Scheremetjew M."/>
            <person name="Finn R."/>
            <person name="Kale V."/>
            <person name="Holt S."/>
            <person name="Cochrane G."/>
            <person name="Meng A."/>
            <person name="Brown T."/>
            <person name="Cohen L."/>
        </authorList>
    </citation>
    <scope>NUCLEOTIDE SEQUENCE</scope>
    <source>
        <strain evidence="2">CCMP 2712</strain>
    </source>
</reference>
<gene>
    <name evidence="2" type="ORF">GTHE00462_LOCUS26259</name>
</gene>
<feature type="region of interest" description="Disordered" evidence="1">
    <location>
        <begin position="121"/>
        <end position="200"/>
    </location>
</feature>
<organism evidence="2">
    <name type="scientific">Guillardia theta</name>
    <name type="common">Cryptophyte</name>
    <name type="synonym">Cryptomonas phi</name>
    <dbReference type="NCBI Taxonomy" id="55529"/>
    <lineage>
        <taxon>Eukaryota</taxon>
        <taxon>Cryptophyceae</taxon>
        <taxon>Pyrenomonadales</taxon>
        <taxon>Geminigeraceae</taxon>
        <taxon>Guillardia</taxon>
    </lineage>
</organism>
<proteinExistence type="predicted"/>
<evidence type="ECO:0000313" key="2">
    <source>
        <dbReference type="EMBL" id="CAE2319397.1"/>
    </source>
</evidence>
<evidence type="ECO:0000256" key="1">
    <source>
        <dbReference type="SAM" id="MobiDB-lite"/>
    </source>
</evidence>
<dbReference type="AlphaFoldDB" id="A0A7S4LA88"/>
<name>A0A7S4LA88_GUITH</name>